<dbReference type="Proteomes" id="UP000002051">
    <property type="component" value="Unassembled WGS sequence"/>
</dbReference>
<protein>
    <submittedName>
        <fullName evidence="2 3">Uncharacterized protein</fullName>
    </submittedName>
</protein>
<sequence length="117" mass="12705">MDEVLEVLRKIYSGSGREEFGHEDEVIGRGAGISRINVRSLSLSSLDHVEMKLLKNKKLTPPTAMTDKSYSESTASNVSGQSQRKVVPRGEEEVKGSSMFSSGAVGDDNSFRVLALT</sequence>
<dbReference type="EMBL" id="CM001217">
    <property type="protein sequence ID" value="AES62865.1"/>
    <property type="molecule type" value="Genomic_DNA"/>
</dbReference>
<dbReference type="AlphaFoldDB" id="G7IC78"/>
<evidence type="ECO:0000313" key="3">
    <source>
        <dbReference type="EnsemblPlants" id="AES62865"/>
    </source>
</evidence>
<reference evidence="3" key="3">
    <citation type="submission" date="2015-04" db="UniProtKB">
        <authorList>
            <consortium name="EnsemblPlants"/>
        </authorList>
    </citation>
    <scope>IDENTIFICATION</scope>
    <source>
        <strain evidence="3">cv. Jemalong A17</strain>
    </source>
</reference>
<dbReference type="HOGENOM" id="CLU_2088399_0_0_1"/>
<evidence type="ECO:0000313" key="4">
    <source>
        <dbReference type="Proteomes" id="UP000002051"/>
    </source>
</evidence>
<organism evidence="2 4">
    <name type="scientific">Medicago truncatula</name>
    <name type="common">Barrel medic</name>
    <name type="synonym">Medicago tribuloides</name>
    <dbReference type="NCBI Taxonomy" id="3880"/>
    <lineage>
        <taxon>Eukaryota</taxon>
        <taxon>Viridiplantae</taxon>
        <taxon>Streptophyta</taxon>
        <taxon>Embryophyta</taxon>
        <taxon>Tracheophyta</taxon>
        <taxon>Spermatophyta</taxon>
        <taxon>Magnoliopsida</taxon>
        <taxon>eudicotyledons</taxon>
        <taxon>Gunneridae</taxon>
        <taxon>Pentapetalae</taxon>
        <taxon>rosids</taxon>
        <taxon>fabids</taxon>
        <taxon>Fabales</taxon>
        <taxon>Fabaceae</taxon>
        <taxon>Papilionoideae</taxon>
        <taxon>50 kb inversion clade</taxon>
        <taxon>NPAAA clade</taxon>
        <taxon>Hologalegina</taxon>
        <taxon>IRL clade</taxon>
        <taxon>Trifolieae</taxon>
        <taxon>Medicago</taxon>
    </lineage>
</organism>
<evidence type="ECO:0000313" key="2">
    <source>
        <dbReference type="EMBL" id="AES62865.1"/>
    </source>
</evidence>
<reference evidence="2 4" key="2">
    <citation type="journal article" date="2014" name="BMC Genomics">
        <title>An improved genome release (version Mt4.0) for the model legume Medicago truncatula.</title>
        <authorList>
            <person name="Tang H."/>
            <person name="Krishnakumar V."/>
            <person name="Bidwell S."/>
            <person name="Rosen B."/>
            <person name="Chan A."/>
            <person name="Zhou S."/>
            <person name="Gentzbittel L."/>
            <person name="Childs K.L."/>
            <person name="Yandell M."/>
            <person name="Gundlach H."/>
            <person name="Mayer K.F."/>
            <person name="Schwartz D.C."/>
            <person name="Town C.D."/>
        </authorList>
    </citation>
    <scope>GENOME REANNOTATION</scope>
    <source>
        <strain evidence="3 4">cv. Jemalong A17</strain>
    </source>
</reference>
<feature type="region of interest" description="Disordered" evidence="1">
    <location>
        <begin position="60"/>
        <end position="109"/>
    </location>
</feature>
<evidence type="ECO:0000256" key="1">
    <source>
        <dbReference type="SAM" id="MobiDB-lite"/>
    </source>
</evidence>
<name>G7IC78_MEDTR</name>
<accession>G7IC78</accession>
<dbReference type="EnsemblPlants" id="AES62865">
    <property type="protein sequence ID" value="AES62865"/>
    <property type="gene ID" value="MTR_1g110150"/>
</dbReference>
<proteinExistence type="predicted"/>
<dbReference type="PaxDb" id="3880-AES62865"/>
<gene>
    <name evidence="2" type="ordered locus">MTR_1g110150</name>
</gene>
<reference evidence="2 4" key="1">
    <citation type="journal article" date="2011" name="Nature">
        <title>The Medicago genome provides insight into the evolution of rhizobial symbioses.</title>
        <authorList>
            <person name="Young N.D."/>
            <person name="Debelle F."/>
            <person name="Oldroyd G.E."/>
            <person name="Geurts R."/>
            <person name="Cannon S.B."/>
            <person name="Udvardi M.K."/>
            <person name="Benedito V.A."/>
            <person name="Mayer K.F."/>
            <person name="Gouzy J."/>
            <person name="Schoof H."/>
            <person name="Van de Peer Y."/>
            <person name="Proost S."/>
            <person name="Cook D.R."/>
            <person name="Meyers B.C."/>
            <person name="Spannagl M."/>
            <person name="Cheung F."/>
            <person name="De Mita S."/>
            <person name="Krishnakumar V."/>
            <person name="Gundlach H."/>
            <person name="Zhou S."/>
            <person name="Mudge J."/>
            <person name="Bharti A.K."/>
            <person name="Murray J.D."/>
            <person name="Naoumkina M.A."/>
            <person name="Rosen B."/>
            <person name="Silverstein K.A."/>
            <person name="Tang H."/>
            <person name="Rombauts S."/>
            <person name="Zhao P.X."/>
            <person name="Zhou P."/>
            <person name="Barbe V."/>
            <person name="Bardou P."/>
            <person name="Bechner M."/>
            <person name="Bellec A."/>
            <person name="Berger A."/>
            <person name="Berges H."/>
            <person name="Bidwell S."/>
            <person name="Bisseling T."/>
            <person name="Choisne N."/>
            <person name="Couloux A."/>
            <person name="Denny R."/>
            <person name="Deshpande S."/>
            <person name="Dai X."/>
            <person name="Doyle J.J."/>
            <person name="Dudez A.M."/>
            <person name="Farmer A.D."/>
            <person name="Fouteau S."/>
            <person name="Franken C."/>
            <person name="Gibelin C."/>
            <person name="Gish J."/>
            <person name="Goldstein S."/>
            <person name="Gonzalez A.J."/>
            <person name="Green P.J."/>
            <person name="Hallab A."/>
            <person name="Hartog M."/>
            <person name="Hua A."/>
            <person name="Humphray S.J."/>
            <person name="Jeong D.H."/>
            <person name="Jing Y."/>
            <person name="Jocker A."/>
            <person name="Kenton S.M."/>
            <person name="Kim D.J."/>
            <person name="Klee K."/>
            <person name="Lai H."/>
            <person name="Lang C."/>
            <person name="Lin S."/>
            <person name="Macmil S.L."/>
            <person name="Magdelenat G."/>
            <person name="Matthews L."/>
            <person name="McCorrison J."/>
            <person name="Monaghan E.L."/>
            <person name="Mun J.H."/>
            <person name="Najar F.Z."/>
            <person name="Nicholson C."/>
            <person name="Noirot C."/>
            <person name="O'Bleness M."/>
            <person name="Paule C.R."/>
            <person name="Poulain J."/>
            <person name="Prion F."/>
            <person name="Qin B."/>
            <person name="Qu C."/>
            <person name="Retzel E.F."/>
            <person name="Riddle C."/>
            <person name="Sallet E."/>
            <person name="Samain S."/>
            <person name="Samson N."/>
            <person name="Sanders I."/>
            <person name="Saurat O."/>
            <person name="Scarpelli C."/>
            <person name="Schiex T."/>
            <person name="Segurens B."/>
            <person name="Severin A.J."/>
            <person name="Sherrier D.J."/>
            <person name="Shi R."/>
            <person name="Sims S."/>
            <person name="Singer S.R."/>
            <person name="Sinharoy S."/>
            <person name="Sterck L."/>
            <person name="Viollet A."/>
            <person name="Wang B.B."/>
            <person name="Wang K."/>
            <person name="Wang M."/>
            <person name="Wang X."/>
            <person name="Warfsmann J."/>
            <person name="Weissenbach J."/>
            <person name="White D.D."/>
            <person name="White J.D."/>
            <person name="Wiley G.B."/>
            <person name="Wincker P."/>
            <person name="Xing Y."/>
            <person name="Yang L."/>
            <person name="Yao Z."/>
            <person name="Ying F."/>
            <person name="Zhai J."/>
            <person name="Zhou L."/>
            <person name="Zuber A."/>
            <person name="Denarie J."/>
            <person name="Dixon R.A."/>
            <person name="May G.D."/>
            <person name="Schwartz D.C."/>
            <person name="Rogers J."/>
            <person name="Quetier F."/>
            <person name="Town C.D."/>
            <person name="Roe B.A."/>
        </authorList>
    </citation>
    <scope>NUCLEOTIDE SEQUENCE [LARGE SCALE GENOMIC DNA]</scope>
    <source>
        <strain evidence="2">A17</strain>
        <strain evidence="3 4">cv. Jemalong A17</strain>
    </source>
</reference>
<feature type="compositionally biased region" description="Polar residues" evidence="1">
    <location>
        <begin position="66"/>
        <end position="84"/>
    </location>
</feature>
<keyword evidence="4" id="KW-1185">Reference proteome</keyword>